<dbReference type="AlphaFoldDB" id="A0A9N7TN38"/>
<protein>
    <submittedName>
        <fullName evidence="1">Uncharacterized protein</fullName>
    </submittedName>
</protein>
<accession>A0A9N7TN38</accession>
<dbReference type="EMBL" id="CADEAL010000158">
    <property type="protein sequence ID" value="CAB1415481.1"/>
    <property type="molecule type" value="Genomic_DNA"/>
</dbReference>
<comment type="caution">
    <text evidence="1">The sequence shown here is derived from an EMBL/GenBank/DDBJ whole genome shotgun (WGS) entry which is preliminary data.</text>
</comment>
<dbReference type="Proteomes" id="UP001153269">
    <property type="component" value="Unassembled WGS sequence"/>
</dbReference>
<gene>
    <name evidence="1" type="ORF">PLEPLA_LOCUS3197</name>
</gene>
<proteinExistence type="predicted"/>
<evidence type="ECO:0000313" key="1">
    <source>
        <dbReference type="EMBL" id="CAB1415481.1"/>
    </source>
</evidence>
<sequence>MEDLHLNGLTQSQNPACGGVTKLQRVFVEQDIAASPSLFKHLADHVSIGATSVSSREGRKSPPLSHAALKMFDLLLSTPGTRRPELGCFWNLPSFLSPRLHFLGHKLCSHRPPFHLQQGHFYKPTGTGSVPQLETGLPLPMHCPKVSDWLLAHLVFKCPGSKHKGWRRESAVEARESDPHSVGSGFTPGSEEAAACARRGASPLLTSASASRPQPLLPDLILCFPTSASASRPQPLLPDLSLSFCQLCAPSLPHCHSRCRLPTSASASRPQPLLPDLCFLTSASASRPHPLLPDLSLCFPTSASASRPQPLLPDLSICFPTQPLLPDLCFPISASAS</sequence>
<organism evidence="1 2">
    <name type="scientific">Pleuronectes platessa</name>
    <name type="common">European plaice</name>
    <dbReference type="NCBI Taxonomy" id="8262"/>
    <lineage>
        <taxon>Eukaryota</taxon>
        <taxon>Metazoa</taxon>
        <taxon>Chordata</taxon>
        <taxon>Craniata</taxon>
        <taxon>Vertebrata</taxon>
        <taxon>Euteleostomi</taxon>
        <taxon>Actinopterygii</taxon>
        <taxon>Neopterygii</taxon>
        <taxon>Teleostei</taxon>
        <taxon>Neoteleostei</taxon>
        <taxon>Acanthomorphata</taxon>
        <taxon>Carangaria</taxon>
        <taxon>Pleuronectiformes</taxon>
        <taxon>Pleuronectoidei</taxon>
        <taxon>Pleuronectidae</taxon>
        <taxon>Pleuronectes</taxon>
    </lineage>
</organism>
<reference evidence="1" key="1">
    <citation type="submission" date="2020-03" db="EMBL/GenBank/DDBJ databases">
        <authorList>
            <person name="Weist P."/>
        </authorList>
    </citation>
    <scope>NUCLEOTIDE SEQUENCE</scope>
</reference>
<keyword evidence="2" id="KW-1185">Reference proteome</keyword>
<name>A0A9N7TN38_PLEPL</name>
<evidence type="ECO:0000313" key="2">
    <source>
        <dbReference type="Proteomes" id="UP001153269"/>
    </source>
</evidence>